<dbReference type="EMBL" id="LSSM01004343">
    <property type="protein sequence ID" value="OMJ15159.1"/>
    <property type="molecule type" value="Genomic_DNA"/>
</dbReference>
<keyword evidence="3" id="KW-1185">Reference proteome</keyword>
<name>A0A1R1XKK8_9FUNG</name>
<accession>A0A1R1XKK8</accession>
<dbReference type="AlphaFoldDB" id="A0A1R1XKK8"/>
<gene>
    <name evidence="2" type="ORF">AYI69_g5209</name>
    <name evidence="1" type="ORF">AYI69_g8295</name>
</gene>
<protein>
    <submittedName>
        <fullName evidence="1">Uncharacterized protein</fullName>
    </submittedName>
</protein>
<reference evidence="3" key="1">
    <citation type="submission" date="2017-01" db="EMBL/GenBank/DDBJ databases">
        <authorList>
            <person name="Wang Y."/>
            <person name="White M."/>
            <person name="Kvist S."/>
            <person name="Moncalvo J.-M."/>
        </authorList>
    </citation>
    <scope>NUCLEOTIDE SEQUENCE [LARGE SCALE GENOMIC DNA]</scope>
    <source>
        <strain evidence="3">ID-206-W2</strain>
    </source>
</reference>
<sequence length="111" mass="11869">MFGSLVFGVGAVQRFSAGGASLARGEAGGGQYGLFMSMAVTPRVDYYSVARPLSTLRVEGGMTPSYVFFPGAQRLSRLGSDSLTRAECYEVESFYPGEWVEEQASDSNKGC</sequence>
<evidence type="ECO:0000313" key="2">
    <source>
        <dbReference type="EMBL" id="OMJ22919.1"/>
    </source>
</evidence>
<evidence type="ECO:0000313" key="3">
    <source>
        <dbReference type="Proteomes" id="UP000187429"/>
    </source>
</evidence>
<reference evidence="1" key="2">
    <citation type="submission" date="2017-01" db="EMBL/GenBank/DDBJ databases">
        <authorList>
            <person name="Mah S.A."/>
            <person name="Swanson W.J."/>
            <person name="Moy G.W."/>
            <person name="Vacquier V.D."/>
        </authorList>
    </citation>
    <scope>NUCLEOTIDE SEQUENCE [LARGE SCALE GENOMIC DNA]</scope>
    <source>
        <strain evidence="1">ID-206-W2</strain>
    </source>
</reference>
<organism evidence="1 3">
    <name type="scientific">Smittium culicis</name>
    <dbReference type="NCBI Taxonomy" id="133412"/>
    <lineage>
        <taxon>Eukaryota</taxon>
        <taxon>Fungi</taxon>
        <taxon>Fungi incertae sedis</taxon>
        <taxon>Zoopagomycota</taxon>
        <taxon>Kickxellomycotina</taxon>
        <taxon>Harpellomycetes</taxon>
        <taxon>Harpellales</taxon>
        <taxon>Legeriomycetaceae</taxon>
        <taxon>Smittium</taxon>
    </lineage>
</organism>
<dbReference type="OrthoDB" id="5663591at2759"/>
<proteinExistence type="predicted"/>
<dbReference type="EMBL" id="LSSM01002138">
    <property type="protein sequence ID" value="OMJ22919.1"/>
    <property type="molecule type" value="Genomic_DNA"/>
</dbReference>
<comment type="caution">
    <text evidence="1">The sequence shown here is derived from an EMBL/GenBank/DDBJ whole genome shotgun (WGS) entry which is preliminary data.</text>
</comment>
<evidence type="ECO:0000313" key="1">
    <source>
        <dbReference type="EMBL" id="OMJ15159.1"/>
    </source>
</evidence>
<dbReference type="Proteomes" id="UP000187429">
    <property type="component" value="Unassembled WGS sequence"/>
</dbReference>